<feature type="compositionally biased region" description="Basic residues" evidence="1">
    <location>
        <begin position="156"/>
        <end position="167"/>
    </location>
</feature>
<feature type="compositionally biased region" description="Basic and acidic residues" evidence="1">
    <location>
        <begin position="168"/>
        <end position="177"/>
    </location>
</feature>
<dbReference type="EMBL" id="DF974041">
    <property type="protein sequence ID" value="GAU44427.1"/>
    <property type="molecule type" value="Genomic_DNA"/>
</dbReference>
<dbReference type="AlphaFoldDB" id="A0A2Z6PIG0"/>
<dbReference type="Proteomes" id="UP000242715">
    <property type="component" value="Unassembled WGS sequence"/>
</dbReference>
<feature type="region of interest" description="Disordered" evidence="1">
    <location>
        <begin position="156"/>
        <end position="177"/>
    </location>
</feature>
<evidence type="ECO:0000313" key="3">
    <source>
        <dbReference type="Proteomes" id="UP000242715"/>
    </source>
</evidence>
<reference evidence="3" key="1">
    <citation type="journal article" date="2017" name="Front. Plant Sci.">
        <title>Climate Clever Clovers: New Paradigm to Reduce the Environmental Footprint of Ruminants by Breeding Low Methanogenic Forages Utilizing Haplotype Variation.</title>
        <authorList>
            <person name="Kaur P."/>
            <person name="Appels R."/>
            <person name="Bayer P.E."/>
            <person name="Keeble-Gagnere G."/>
            <person name="Wang J."/>
            <person name="Hirakawa H."/>
            <person name="Shirasawa K."/>
            <person name="Vercoe P."/>
            <person name="Stefanova K."/>
            <person name="Durmic Z."/>
            <person name="Nichols P."/>
            <person name="Revell C."/>
            <person name="Isobe S.N."/>
            <person name="Edwards D."/>
            <person name="Erskine W."/>
        </authorList>
    </citation>
    <scope>NUCLEOTIDE SEQUENCE [LARGE SCALE GENOMIC DNA]</scope>
    <source>
        <strain evidence="3">cv. Daliak</strain>
    </source>
</reference>
<evidence type="ECO:0008006" key="4">
    <source>
        <dbReference type="Google" id="ProtNLM"/>
    </source>
</evidence>
<accession>A0A2Z6PIG0</accession>
<dbReference type="OrthoDB" id="1356255at2759"/>
<name>A0A2Z6PIG0_TRISU</name>
<sequence length="220" mass="24821">MRQKYHNPHIRTSFPIEEHAASVLTPYAFDLLQHEIELSTKYAATEIDNDSYILRHHTKAEGGRLRRESSLIPKSSHVVNCNGGSSAKFQSLIRRLEVESSKTKEREEVATRELEKVIKEIIDMPESEELLIDLEPDIDANNDGCEVVNLIVTKSKGRPKGSRAKGSRPKEGVEAAKKLRHCHVPGCRATDHDTRNCPNKNKNIKVLPSQSPNKITKGWK</sequence>
<gene>
    <name evidence="2" type="ORF">TSUD_100740</name>
</gene>
<keyword evidence="3" id="KW-1185">Reference proteome</keyword>
<evidence type="ECO:0000256" key="1">
    <source>
        <dbReference type="SAM" id="MobiDB-lite"/>
    </source>
</evidence>
<proteinExistence type="predicted"/>
<protein>
    <recommendedName>
        <fullName evidence="4">Protein FAR1-RELATED SEQUENCE</fullName>
    </recommendedName>
</protein>
<organism evidence="2 3">
    <name type="scientific">Trifolium subterraneum</name>
    <name type="common">Subterranean clover</name>
    <dbReference type="NCBI Taxonomy" id="3900"/>
    <lineage>
        <taxon>Eukaryota</taxon>
        <taxon>Viridiplantae</taxon>
        <taxon>Streptophyta</taxon>
        <taxon>Embryophyta</taxon>
        <taxon>Tracheophyta</taxon>
        <taxon>Spermatophyta</taxon>
        <taxon>Magnoliopsida</taxon>
        <taxon>eudicotyledons</taxon>
        <taxon>Gunneridae</taxon>
        <taxon>Pentapetalae</taxon>
        <taxon>rosids</taxon>
        <taxon>fabids</taxon>
        <taxon>Fabales</taxon>
        <taxon>Fabaceae</taxon>
        <taxon>Papilionoideae</taxon>
        <taxon>50 kb inversion clade</taxon>
        <taxon>NPAAA clade</taxon>
        <taxon>Hologalegina</taxon>
        <taxon>IRL clade</taxon>
        <taxon>Trifolieae</taxon>
        <taxon>Trifolium</taxon>
    </lineage>
</organism>
<evidence type="ECO:0000313" key="2">
    <source>
        <dbReference type="EMBL" id="GAU44427.1"/>
    </source>
</evidence>
<feature type="region of interest" description="Disordered" evidence="1">
    <location>
        <begin position="193"/>
        <end position="220"/>
    </location>
</feature>